<organism evidence="2 3">
    <name type="scientific">Faunimonas pinastri</name>
    <dbReference type="NCBI Taxonomy" id="1855383"/>
    <lineage>
        <taxon>Bacteria</taxon>
        <taxon>Pseudomonadati</taxon>
        <taxon>Pseudomonadota</taxon>
        <taxon>Alphaproteobacteria</taxon>
        <taxon>Hyphomicrobiales</taxon>
        <taxon>Afifellaceae</taxon>
        <taxon>Faunimonas</taxon>
    </lineage>
</organism>
<evidence type="ECO:0000256" key="1">
    <source>
        <dbReference type="ARBA" id="ARBA00023125"/>
    </source>
</evidence>
<dbReference type="SUPFAM" id="SSF46785">
    <property type="entry name" value="Winged helix' DNA-binding domain"/>
    <property type="match status" value="1"/>
</dbReference>
<sequence>MRLTKQTSYALRILIYCALRPDEQVRAGDIARAYQITEFNVLKIVPLLVQGGFVRTTRGRNGGLRLARDPREIRIGEIVRLTEESHVQADCFGQAAERCPIQPASPVNRILQQALKAFIDILDQHTLQELVDARPRFGSRQPSPEVLPDVNVLGDLSALLPN</sequence>
<dbReference type="InterPro" id="IPR036388">
    <property type="entry name" value="WH-like_DNA-bd_sf"/>
</dbReference>
<dbReference type="GO" id="GO:0003700">
    <property type="term" value="F:DNA-binding transcription factor activity"/>
    <property type="evidence" value="ECO:0007669"/>
    <property type="project" value="TreeGrafter"/>
</dbReference>
<gene>
    <name evidence="2" type="ORF">SAMN05216548_101289</name>
</gene>
<protein>
    <submittedName>
        <fullName evidence="2">Transcriptional regulator, BadM/Rrf2 family</fullName>
    </submittedName>
</protein>
<evidence type="ECO:0000313" key="2">
    <source>
        <dbReference type="EMBL" id="SEP69966.1"/>
    </source>
</evidence>
<dbReference type="Gene3D" id="1.10.10.10">
    <property type="entry name" value="Winged helix-like DNA-binding domain superfamily/Winged helix DNA-binding domain"/>
    <property type="match status" value="1"/>
</dbReference>
<name>A0A1H8ZZQ0_9HYPH</name>
<dbReference type="Pfam" id="PF02082">
    <property type="entry name" value="Rrf2"/>
    <property type="match status" value="1"/>
</dbReference>
<accession>A0A1H8ZZQ0</accession>
<dbReference type="RefSeq" id="WP_092494801.1">
    <property type="nucleotide sequence ID" value="NZ_FOFG01000001.1"/>
</dbReference>
<reference evidence="2 3" key="1">
    <citation type="submission" date="2016-10" db="EMBL/GenBank/DDBJ databases">
        <authorList>
            <person name="de Groot N.N."/>
        </authorList>
    </citation>
    <scope>NUCLEOTIDE SEQUENCE [LARGE SCALE GENOMIC DNA]</scope>
    <source>
        <strain evidence="2 3">A52C2</strain>
    </source>
</reference>
<keyword evidence="3" id="KW-1185">Reference proteome</keyword>
<dbReference type="EMBL" id="FOFG01000001">
    <property type="protein sequence ID" value="SEP69966.1"/>
    <property type="molecule type" value="Genomic_DNA"/>
</dbReference>
<dbReference type="GO" id="GO:0005829">
    <property type="term" value="C:cytosol"/>
    <property type="evidence" value="ECO:0007669"/>
    <property type="project" value="TreeGrafter"/>
</dbReference>
<proteinExistence type="predicted"/>
<dbReference type="PANTHER" id="PTHR33221:SF4">
    <property type="entry name" value="HTH-TYPE TRANSCRIPTIONAL REPRESSOR NSRR"/>
    <property type="match status" value="1"/>
</dbReference>
<dbReference type="NCBIfam" id="TIGR00738">
    <property type="entry name" value="rrf2_super"/>
    <property type="match status" value="1"/>
</dbReference>
<dbReference type="AlphaFoldDB" id="A0A1H8ZZQ0"/>
<dbReference type="InterPro" id="IPR000944">
    <property type="entry name" value="Tscrpt_reg_Rrf2"/>
</dbReference>
<dbReference type="Proteomes" id="UP000199647">
    <property type="component" value="Unassembled WGS sequence"/>
</dbReference>
<dbReference type="PANTHER" id="PTHR33221">
    <property type="entry name" value="WINGED HELIX-TURN-HELIX TRANSCRIPTIONAL REGULATOR, RRF2 FAMILY"/>
    <property type="match status" value="1"/>
</dbReference>
<dbReference type="InterPro" id="IPR036390">
    <property type="entry name" value="WH_DNA-bd_sf"/>
</dbReference>
<dbReference type="PROSITE" id="PS51197">
    <property type="entry name" value="HTH_RRF2_2"/>
    <property type="match status" value="1"/>
</dbReference>
<keyword evidence="1" id="KW-0238">DNA-binding</keyword>
<evidence type="ECO:0000313" key="3">
    <source>
        <dbReference type="Proteomes" id="UP000199647"/>
    </source>
</evidence>
<dbReference type="GO" id="GO:0003677">
    <property type="term" value="F:DNA binding"/>
    <property type="evidence" value="ECO:0007669"/>
    <property type="project" value="UniProtKB-KW"/>
</dbReference>
<dbReference type="STRING" id="1855383.SAMN05216548_101289"/>
<dbReference type="OrthoDB" id="9795923at2"/>